<proteinExistence type="predicted"/>
<evidence type="ECO:0000313" key="1">
    <source>
        <dbReference type="EMBL" id="KAK6742838.1"/>
    </source>
</evidence>
<gene>
    <name evidence="1" type="primary">Necator_chrIII.g10996</name>
    <name evidence="1" type="ORF">RB195_010231</name>
</gene>
<evidence type="ECO:0000313" key="2">
    <source>
        <dbReference type="Proteomes" id="UP001303046"/>
    </source>
</evidence>
<sequence length="140" mass="15658">MITALCRSCGEWLLNCAFALETNDHYHMSQYSTKEREPPEKLAPKMGIVREQKSVFAFSLKMGEENDSVDAPASFRWNLYTVLIGAFHLFGSNELALALFGGLPKNLPHDDCKHSGNYALSSAQTGAFKKRCTVEGYELF</sequence>
<dbReference type="Proteomes" id="UP001303046">
    <property type="component" value="Unassembled WGS sequence"/>
</dbReference>
<comment type="caution">
    <text evidence="1">The sequence shown here is derived from an EMBL/GenBank/DDBJ whole genome shotgun (WGS) entry which is preliminary data.</text>
</comment>
<protein>
    <submittedName>
        <fullName evidence="1">Uncharacterized protein</fullName>
    </submittedName>
</protein>
<name>A0ABR1CYV8_NECAM</name>
<accession>A0ABR1CYV8</accession>
<reference evidence="1 2" key="1">
    <citation type="submission" date="2023-08" db="EMBL/GenBank/DDBJ databases">
        <title>A Necator americanus chromosomal reference genome.</title>
        <authorList>
            <person name="Ilik V."/>
            <person name="Petrzelkova K.J."/>
            <person name="Pardy F."/>
            <person name="Fuh T."/>
            <person name="Niatou-Singa F.S."/>
            <person name="Gouil Q."/>
            <person name="Baker L."/>
            <person name="Ritchie M.E."/>
            <person name="Jex A.R."/>
            <person name="Gazzola D."/>
            <person name="Li H."/>
            <person name="Toshio Fujiwara R."/>
            <person name="Zhan B."/>
            <person name="Aroian R.V."/>
            <person name="Pafco B."/>
            <person name="Schwarz E.M."/>
        </authorList>
    </citation>
    <scope>NUCLEOTIDE SEQUENCE [LARGE SCALE GENOMIC DNA]</scope>
    <source>
        <strain evidence="1 2">Aroian</strain>
        <tissue evidence="1">Whole animal</tissue>
    </source>
</reference>
<keyword evidence="2" id="KW-1185">Reference proteome</keyword>
<organism evidence="1 2">
    <name type="scientific">Necator americanus</name>
    <name type="common">Human hookworm</name>
    <dbReference type="NCBI Taxonomy" id="51031"/>
    <lineage>
        <taxon>Eukaryota</taxon>
        <taxon>Metazoa</taxon>
        <taxon>Ecdysozoa</taxon>
        <taxon>Nematoda</taxon>
        <taxon>Chromadorea</taxon>
        <taxon>Rhabditida</taxon>
        <taxon>Rhabditina</taxon>
        <taxon>Rhabditomorpha</taxon>
        <taxon>Strongyloidea</taxon>
        <taxon>Ancylostomatidae</taxon>
        <taxon>Bunostominae</taxon>
        <taxon>Necator</taxon>
    </lineage>
</organism>
<dbReference type="EMBL" id="JAVFWL010000003">
    <property type="protein sequence ID" value="KAK6742838.1"/>
    <property type="molecule type" value="Genomic_DNA"/>
</dbReference>